<name>A0A540V437_9BACL</name>
<dbReference type="Proteomes" id="UP000315753">
    <property type="component" value="Unassembled WGS sequence"/>
</dbReference>
<dbReference type="Pfam" id="PF20068">
    <property type="entry name" value="Amphi-Trp"/>
    <property type="match status" value="1"/>
</dbReference>
<evidence type="ECO:0000313" key="3">
    <source>
        <dbReference type="EMBL" id="TQE91478.1"/>
    </source>
</evidence>
<sequence length="129" mass="14180">MTEAAGAGPVGDEPGDEAAGNDGALFDGQEVDEQTAKASGEKRNREQVLIKHKEVQTVQEFAETLEKIAQKLKQEGKFTFVQGAEQVEVAPSDQVKVDVKYKVKGDKHEFEIEFEWSPALKKSGKMSIE</sequence>
<dbReference type="EMBL" id="VIGD01000005">
    <property type="protein sequence ID" value="TQE91478.1"/>
    <property type="molecule type" value="Genomic_DNA"/>
</dbReference>
<proteinExistence type="predicted"/>
<dbReference type="InterPro" id="IPR027598">
    <property type="entry name" value="Amphi-Trp_dom"/>
</dbReference>
<dbReference type="AlphaFoldDB" id="A0A540V437"/>
<evidence type="ECO:0000259" key="2">
    <source>
        <dbReference type="Pfam" id="PF20068"/>
    </source>
</evidence>
<accession>A0A540V437</accession>
<evidence type="ECO:0000313" key="4">
    <source>
        <dbReference type="Proteomes" id="UP000315753"/>
    </source>
</evidence>
<dbReference type="OrthoDB" id="2942826at2"/>
<keyword evidence="4" id="KW-1185">Reference proteome</keyword>
<evidence type="ECO:0000256" key="1">
    <source>
        <dbReference type="SAM" id="MobiDB-lite"/>
    </source>
</evidence>
<feature type="domain" description="Amphi-Trp" evidence="2">
    <location>
        <begin position="46"/>
        <end position="128"/>
    </location>
</feature>
<dbReference type="NCBIfam" id="TIGR04354">
    <property type="entry name" value="amphi-Trp"/>
    <property type="match status" value="1"/>
</dbReference>
<gene>
    <name evidence="3" type="ORF">FKZ59_05595</name>
</gene>
<protein>
    <submittedName>
        <fullName evidence="3">Amphi-Trp domain-containing protein</fullName>
    </submittedName>
</protein>
<reference evidence="3 4" key="1">
    <citation type="submission" date="2019-06" db="EMBL/GenBank/DDBJ databases">
        <title>Genome sequence of Ureibacillus terrenus.</title>
        <authorList>
            <person name="Maclea K.S."/>
            <person name="Simoes M."/>
        </authorList>
    </citation>
    <scope>NUCLEOTIDE SEQUENCE [LARGE SCALE GENOMIC DNA]</scope>
    <source>
        <strain evidence="3 4">ATCC BAA-384</strain>
    </source>
</reference>
<organism evidence="3 4">
    <name type="scientific">Ureibacillus terrenus</name>
    <dbReference type="NCBI Taxonomy" id="118246"/>
    <lineage>
        <taxon>Bacteria</taxon>
        <taxon>Bacillati</taxon>
        <taxon>Bacillota</taxon>
        <taxon>Bacilli</taxon>
        <taxon>Bacillales</taxon>
        <taxon>Caryophanaceae</taxon>
        <taxon>Ureibacillus</taxon>
    </lineage>
</organism>
<feature type="region of interest" description="Disordered" evidence="1">
    <location>
        <begin position="1"/>
        <end position="46"/>
    </location>
</feature>
<comment type="caution">
    <text evidence="3">The sequence shown here is derived from an EMBL/GenBank/DDBJ whole genome shotgun (WGS) entry which is preliminary data.</text>
</comment>